<dbReference type="InterPro" id="IPR012337">
    <property type="entry name" value="RNaseH-like_sf"/>
</dbReference>
<evidence type="ECO:0000256" key="2">
    <source>
        <dbReference type="ARBA" id="ARBA00022695"/>
    </source>
</evidence>
<feature type="domain" description="Integrase zinc-binding" evidence="8">
    <location>
        <begin position="196"/>
        <end position="252"/>
    </location>
</feature>
<evidence type="ECO:0000256" key="1">
    <source>
        <dbReference type="ARBA" id="ARBA00022679"/>
    </source>
</evidence>
<dbReference type="SUPFAM" id="SSF56672">
    <property type="entry name" value="DNA/RNA polymerases"/>
    <property type="match status" value="1"/>
</dbReference>
<keyword evidence="2" id="KW-0548">Nucleotidyltransferase</keyword>
<dbReference type="Proteomes" id="UP001151760">
    <property type="component" value="Unassembled WGS sequence"/>
</dbReference>
<comment type="caution">
    <text evidence="9">The sequence shown here is derived from an EMBL/GenBank/DDBJ whole genome shotgun (WGS) entry which is preliminary data.</text>
</comment>
<organism evidence="9 10">
    <name type="scientific">Tanacetum coccineum</name>
    <dbReference type="NCBI Taxonomy" id="301880"/>
    <lineage>
        <taxon>Eukaryota</taxon>
        <taxon>Viridiplantae</taxon>
        <taxon>Streptophyta</taxon>
        <taxon>Embryophyta</taxon>
        <taxon>Tracheophyta</taxon>
        <taxon>Spermatophyta</taxon>
        <taxon>Magnoliopsida</taxon>
        <taxon>eudicotyledons</taxon>
        <taxon>Gunneridae</taxon>
        <taxon>Pentapetalae</taxon>
        <taxon>asterids</taxon>
        <taxon>campanulids</taxon>
        <taxon>Asterales</taxon>
        <taxon>Asteraceae</taxon>
        <taxon>Asteroideae</taxon>
        <taxon>Anthemideae</taxon>
        <taxon>Anthemidinae</taxon>
        <taxon>Tanacetum</taxon>
    </lineage>
</organism>
<dbReference type="InterPro" id="IPR043502">
    <property type="entry name" value="DNA/RNA_pol_sf"/>
</dbReference>
<dbReference type="Pfam" id="PF17917">
    <property type="entry name" value="RT_RNaseH"/>
    <property type="match status" value="1"/>
</dbReference>
<dbReference type="InterPro" id="IPR041588">
    <property type="entry name" value="Integrase_H2C2"/>
</dbReference>
<dbReference type="InterPro" id="IPR041373">
    <property type="entry name" value="RT_RNaseH"/>
</dbReference>
<evidence type="ECO:0000259" key="8">
    <source>
        <dbReference type="Pfam" id="PF17921"/>
    </source>
</evidence>
<dbReference type="Gene3D" id="3.10.20.370">
    <property type="match status" value="1"/>
</dbReference>
<evidence type="ECO:0000313" key="9">
    <source>
        <dbReference type="EMBL" id="GJS59005.1"/>
    </source>
</evidence>
<dbReference type="InterPro" id="IPR050951">
    <property type="entry name" value="Retrovirus_Pol_polyprotein"/>
</dbReference>
<keyword evidence="6" id="KW-0695">RNA-directed DNA polymerase</keyword>
<keyword evidence="4" id="KW-0255">Endonuclease</keyword>
<keyword evidence="5" id="KW-0378">Hydrolase</keyword>
<dbReference type="CDD" id="cd09274">
    <property type="entry name" value="RNase_HI_RT_Ty3"/>
    <property type="match status" value="1"/>
</dbReference>
<dbReference type="PANTHER" id="PTHR37984">
    <property type="entry name" value="PROTEIN CBG26694"/>
    <property type="match status" value="1"/>
</dbReference>
<sequence length="329" mass="37855">MTTLPVLALPNFSIVFDVTTDASGTGIGAVLSQHDKPITFFSKKLCPRMRAASTYIRELYAITEAVKKWRQYLLGRKFRVFTDQISLKHLLTQVVQTPEQHKWAAKLLGYDFEIHYKPGKENCVADALSRIEESQHFTLYVPTFPWTQELRDFYSTTNEGRGWIDRITNEPNSLPGHHIHDGLVYVHNRLLIPQVPSLRLKLLHEYHSTTLGGHSGITATIRRLNSSFFWPHLKKDVTRFITECVTCQQTKYSTQKPYGMLQALPIPNQVWEEISMDFITNLPSSNGKTTIWVIIDRLTKFAHFLSLPPHSTAASLTNLFLYQIYRLHV</sequence>
<reference evidence="9" key="1">
    <citation type="journal article" date="2022" name="Int. J. Mol. Sci.">
        <title>Draft Genome of Tanacetum Coccineum: Genomic Comparison of Closely Related Tanacetum-Family Plants.</title>
        <authorList>
            <person name="Yamashiro T."/>
            <person name="Shiraishi A."/>
            <person name="Nakayama K."/>
            <person name="Satake H."/>
        </authorList>
    </citation>
    <scope>NUCLEOTIDE SEQUENCE</scope>
</reference>
<evidence type="ECO:0000256" key="5">
    <source>
        <dbReference type="ARBA" id="ARBA00022801"/>
    </source>
</evidence>
<evidence type="ECO:0000256" key="6">
    <source>
        <dbReference type="ARBA" id="ARBA00022918"/>
    </source>
</evidence>
<dbReference type="Gene3D" id="3.30.420.10">
    <property type="entry name" value="Ribonuclease H-like superfamily/Ribonuclease H"/>
    <property type="match status" value="1"/>
</dbReference>
<evidence type="ECO:0000256" key="3">
    <source>
        <dbReference type="ARBA" id="ARBA00022722"/>
    </source>
</evidence>
<proteinExistence type="predicted"/>
<dbReference type="Pfam" id="PF17921">
    <property type="entry name" value="Integrase_H2C2"/>
    <property type="match status" value="1"/>
</dbReference>
<dbReference type="SUPFAM" id="SSF53098">
    <property type="entry name" value="Ribonuclease H-like"/>
    <property type="match status" value="1"/>
</dbReference>
<dbReference type="InterPro" id="IPR036397">
    <property type="entry name" value="RNaseH_sf"/>
</dbReference>
<evidence type="ECO:0000259" key="7">
    <source>
        <dbReference type="Pfam" id="PF17917"/>
    </source>
</evidence>
<name>A0ABQ4X257_9ASTR</name>
<dbReference type="Gene3D" id="1.10.340.70">
    <property type="match status" value="1"/>
</dbReference>
<protein>
    <submittedName>
        <fullName evidence="9">Ty3-gypsy retrotransposon protein</fullName>
    </submittedName>
</protein>
<gene>
    <name evidence="9" type="ORF">Tco_0653789</name>
</gene>
<dbReference type="PANTHER" id="PTHR37984:SF5">
    <property type="entry name" value="PROTEIN NYNRIN-LIKE"/>
    <property type="match status" value="1"/>
</dbReference>
<keyword evidence="10" id="KW-1185">Reference proteome</keyword>
<keyword evidence="1" id="KW-0808">Transferase</keyword>
<evidence type="ECO:0000256" key="4">
    <source>
        <dbReference type="ARBA" id="ARBA00022759"/>
    </source>
</evidence>
<reference evidence="9" key="2">
    <citation type="submission" date="2022-01" db="EMBL/GenBank/DDBJ databases">
        <authorList>
            <person name="Yamashiro T."/>
            <person name="Shiraishi A."/>
            <person name="Satake H."/>
            <person name="Nakayama K."/>
        </authorList>
    </citation>
    <scope>NUCLEOTIDE SEQUENCE</scope>
</reference>
<feature type="domain" description="Reverse transcriptase RNase H-like" evidence="7">
    <location>
        <begin position="14"/>
        <end position="110"/>
    </location>
</feature>
<dbReference type="EMBL" id="BQNB010009118">
    <property type="protein sequence ID" value="GJS59005.1"/>
    <property type="molecule type" value="Genomic_DNA"/>
</dbReference>
<evidence type="ECO:0000313" key="10">
    <source>
        <dbReference type="Proteomes" id="UP001151760"/>
    </source>
</evidence>
<keyword evidence="3" id="KW-0540">Nuclease</keyword>
<accession>A0ABQ4X257</accession>